<feature type="domain" description="NACHT" evidence="2">
    <location>
        <begin position="234"/>
        <end position="381"/>
    </location>
</feature>
<dbReference type="InterPro" id="IPR056884">
    <property type="entry name" value="NPHP3-like_N"/>
</dbReference>
<keyword evidence="1" id="KW-0677">Repeat</keyword>
<protein>
    <recommendedName>
        <fullName evidence="2">NACHT domain-containing protein</fullName>
    </recommendedName>
</protein>
<proteinExistence type="predicted"/>
<dbReference type="AlphaFoldDB" id="W4JP55"/>
<dbReference type="Proteomes" id="UP000030671">
    <property type="component" value="Unassembled WGS sequence"/>
</dbReference>
<dbReference type="PANTHER" id="PTHR10039">
    <property type="entry name" value="AMELOGENIN"/>
    <property type="match status" value="1"/>
</dbReference>
<dbReference type="InterPro" id="IPR007111">
    <property type="entry name" value="NACHT_NTPase"/>
</dbReference>
<dbReference type="OrthoDB" id="3269932at2759"/>
<dbReference type="PANTHER" id="PTHR10039:SF17">
    <property type="entry name" value="FUNGAL STAND N-TERMINAL GOODBYE DOMAIN-CONTAINING PROTEIN-RELATED"/>
    <property type="match status" value="1"/>
</dbReference>
<dbReference type="HOGENOM" id="CLU_000288_6_10_1"/>
<dbReference type="RefSeq" id="XP_009552739.1">
    <property type="nucleotide sequence ID" value="XM_009554444.1"/>
</dbReference>
<evidence type="ECO:0000313" key="4">
    <source>
        <dbReference type="Proteomes" id="UP000030671"/>
    </source>
</evidence>
<reference evidence="3 4" key="1">
    <citation type="journal article" date="2012" name="New Phytol.">
        <title>Insight into trade-off between wood decay and parasitism from the genome of a fungal forest pathogen.</title>
        <authorList>
            <person name="Olson A."/>
            <person name="Aerts A."/>
            <person name="Asiegbu F."/>
            <person name="Belbahri L."/>
            <person name="Bouzid O."/>
            <person name="Broberg A."/>
            <person name="Canback B."/>
            <person name="Coutinho P.M."/>
            <person name="Cullen D."/>
            <person name="Dalman K."/>
            <person name="Deflorio G."/>
            <person name="van Diepen L.T."/>
            <person name="Dunand C."/>
            <person name="Duplessis S."/>
            <person name="Durling M."/>
            <person name="Gonthier P."/>
            <person name="Grimwood J."/>
            <person name="Fossdal C.G."/>
            <person name="Hansson D."/>
            <person name="Henrissat B."/>
            <person name="Hietala A."/>
            <person name="Himmelstrand K."/>
            <person name="Hoffmeister D."/>
            <person name="Hogberg N."/>
            <person name="James T.Y."/>
            <person name="Karlsson M."/>
            <person name="Kohler A."/>
            <person name="Kues U."/>
            <person name="Lee Y.H."/>
            <person name="Lin Y.C."/>
            <person name="Lind M."/>
            <person name="Lindquist E."/>
            <person name="Lombard V."/>
            <person name="Lucas S."/>
            <person name="Lunden K."/>
            <person name="Morin E."/>
            <person name="Murat C."/>
            <person name="Park J."/>
            <person name="Raffaello T."/>
            <person name="Rouze P."/>
            <person name="Salamov A."/>
            <person name="Schmutz J."/>
            <person name="Solheim H."/>
            <person name="Stahlberg J."/>
            <person name="Velez H."/>
            <person name="de Vries R.P."/>
            <person name="Wiebenga A."/>
            <person name="Woodward S."/>
            <person name="Yakovlev I."/>
            <person name="Garbelotto M."/>
            <person name="Martin F."/>
            <person name="Grigoriev I.V."/>
            <person name="Stenlid J."/>
        </authorList>
    </citation>
    <scope>NUCLEOTIDE SEQUENCE [LARGE SCALE GENOMIC DNA]</scope>
    <source>
        <strain evidence="3 4">TC 32-1</strain>
    </source>
</reference>
<dbReference type="EMBL" id="KI925466">
    <property type="protein sequence ID" value="ETW75308.1"/>
    <property type="molecule type" value="Genomic_DNA"/>
</dbReference>
<dbReference type="PROSITE" id="PS50837">
    <property type="entry name" value="NACHT"/>
    <property type="match status" value="1"/>
</dbReference>
<dbReference type="InterPro" id="IPR027417">
    <property type="entry name" value="P-loop_NTPase"/>
</dbReference>
<keyword evidence="4" id="KW-1185">Reference proteome</keyword>
<dbReference type="SUPFAM" id="SSF52540">
    <property type="entry name" value="P-loop containing nucleoside triphosphate hydrolases"/>
    <property type="match status" value="1"/>
</dbReference>
<evidence type="ECO:0000313" key="3">
    <source>
        <dbReference type="EMBL" id="ETW75308.1"/>
    </source>
</evidence>
<dbReference type="Pfam" id="PF24883">
    <property type="entry name" value="NPHP3_N"/>
    <property type="match status" value="1"/>
</dbReference>
<name>W4JP55_HETIT</name>
<gene>
    <name evidence="3" type="ORF">HETIRDRAFT_437093</name>
</gene>
<dbReference type="eggNOG" id="KOG0266">
    <property type="taxonomic scope" value="Eukaryota"/>
</dbReference>
<dbReference type="GeneID" id="20674930"/>
<evidence type="ECO:0000256" key="1">
    <source>
        <dbReference type="ARBA" id="ARBA00022737"/>
    </source>
</evidence>
<organism evidence="3 4">
    <name type="scientific">Heterobasidion irregulare (strain TC 32-1)</name>
    <dbReference type="NCBI Taxonomy" id="747525"/>
    <lineage>
        <taxon>Eukaryota</taxon>
        <taxon>Fungi</taxon>
        <taxon>Dikarya</taxon>
        <taxon>Basidiomycota</taxon>
        <taxon>Agaricomycotina</taxon>
        <taxon>Agaricomycetes</taxon>
        <taxon>Russulales</taxon>
        <taxon>Bondarzewiaceae</taxon>
        <taxon>Heterobasidion</taxon>
        <taxon>Heterobasidion annosum species complex</taxon>
    </lineage>
</organism>
<evidence type="ECO:0000259" key="2">
    <source>
        <dbReference type="PROSITE" id="PS50837"/>
    </source>
</evidence>
<dbReference type="InParanoid" id="W4JP55"/>
<dbReference type="Gene3D" id="3.40.50.300">
    <property type="entry name" value="P-loop containing nucleotide triphosphate hydrolases"/>
    <property type="match status" value="1"/>
</dbReference>
<dbReference type="CDD" id="cd21037">
    <property type="entry name" value="MLKL_NTD"/>
    <property type="match status" value="1"/>
</dbReference>
<accession>W4JP55</accession>
<sequence length="741" mass="83440">MPKFWKYLKKTSEKPAPASISISPSTSISTPTSIDNPTGILTNGWTIFVQSLRLFEKTLESVPAPGLKAVVGAVIFVCDNINLADQNQDDFEEIARSISQLQKLFVEFHETKGLPEAAIPHVRSLLVDFENLKTSLEALQKRNRFQKVTDSSNDAQKIIAIFRKLKFSLNYITIQLTVDIAHSVEVIRRTVLLTNIRRSRDAAWNADLSGCLEGTRVDTLAKIRLWIFSEGAPHIFWLNGVAGTGKSAIARTVAATMADHKHLGASFFCSRDSAERRDIRLVIPTIAFQLCHSYSQFFLAVKHALEHDVDIAYRSLNDQLQKLLIDPLKDMSPMVHPLVIIIDALDECDDRHAVLQLLDLLAMHAPSLSGIKLFVTSRPESEMRTGFTKLGSLHEKIVLHDLDQEVVSSDIKKYLNHEFGRLDEGAWLAPEDKVDLLVQQCGGLFIYAFTAYHWIERNIDKSEGLIDFLSHNPQVDSAADINTLYTQILTDAFQRRKVADKQRMRSILGAILLAFHPLKLHSISRILDVPEPHLRESLSQLHSVLLVPAHADGVVRIFHASLSDYITGESASVHEFFIDIAEHHQMMTQKCLGVLDKELSQNATPRLSGESATPASSQRTYTSDELRYACAYWADHLSLSKPCSDDENSKRLAQAIENFLTTHLLHWFECMSVLGTLGSAIPCLDKVEKWTPEEDVQMHRILRDSQRFIVQFFHLISPSPMDMYGPGTWTSTQSAIRNLYM</sequence>
<dbReference type="KEGG" id="hir:HETIRDRAFT_437093"/>
<dbReference type="InterPro" id="IPR059179">
    <property type="entry name" value="MLKL-like_MCAfunc"/>
</dbReference>